<reference evidence="3 4" key="1">
    <citation type="submission" date="2017-04" db="EMBL/GenBank/DDBJ databases">
        <authorList>
            <person name="Afonso C.L."/>
            <person name="Miller P.J."/>
            <person name="Scott M.A."/>
            <person name="Spackman E."/>
            <person name="Goraichik I."/>
            <person name="Dimitrov K.M."/>
            <person name="Suarez D.L."/>
            <person name="Swayne D.E."/>
        </authorList>
    </citation>
    <scope>NUCLEOTIDE SEQUENCE [LARGE SCALE GENOMIC DNA]</scope>
    <source>
        <strain evidence="3 4">CGMCC 1.12511</strain>
    </source>
</reference>
<feature type="region of interest" description="Disordered" evidence="1">
    <location>
        <begin position="114"/>
        <end position="145"/>
    </location>
</feature>
<evidence type="ECO:0000256" key="1">
    <source>
        <dbReference type="SAM" id="MobiDB-lite"/>
    </source>
</evidence>
<evidence type="ECO:0000313" key="3">
    <source>
        <dbReference type="EMBL" id="SMC49485.1"/>
    </source>
</evidence>
<accession>A0A1W1ZLR2</accession>
<dbReference type="AlphaFoldDB" id="A0A1W1ZLR2"/>
<feature type="transmembrane region" description="Helical" evidence="2">
    <location>
        <begin position="243"/>
        <end position="266"/>
    </location>
</feature>
<sequence length="319" mass="35191">MSARGEQHVEPKALGPMWWLMIVVGLPVVLLLMAVLSFAMTMLTRMLVEGQTEPDAHVPTFLAWFVLFGGAALVFYVRDTWRQLKDERVHVDVFGNELRIDRWSPPHERERFAERVAADEGARTRQAGRRDASAPARQRPEPTEDELRAAALRRREVGPGIPTSTRGSGRGLDLLGAIGGICLIAWLPALVVLGVVLSKLQDTIAPEWAMLSLVLLPIGWLLSWTAGLLRHRWLRTRETRSDLAGFHMVTAFVGIVILTLTGITGLVMRDEAIGVALISFPLVALCVWVIRHEARHHISDGPSGDGPSGDVDLTFVTSD</sequence>
<feature type="transmembrane region" description="Helical" evidence="2">
    <location>
        <begin position="272"/>
        <end position="290"/>
    </location>
</feature>
<feature type="transmembrane region" description="Helical" evidence="2">
    <location>
        <begin position="174"/>
        <end position="196"/>
    </location>
</feature>
<dbReference type="Proteomes" id="UP000192634">
    <property type="component" value="Unassembled WGS sequence"/>
</dbReference>
<organism evidence="3 4">
    <name type="scientific">Janibacter indicus</name>
    <dbReference type="NCBI Taxonomy" id="857417"/>
    <lineage>
        <taxon>Bacteria</taxon>
        <taxon>Bacillati</taxon>
        <taxon>Actinomycetota</taxon>
        <taxon>Actinomycetes</taxon>
        <taxon>Micrococcales</taxon>
        <taxon>Intrasporangiaceae</taxon>
        <taxon>Janibacter</taxon>
    </lineage>
</organism>
<feature type="transmembrane region" description="Helical" evidence="2">
    <location>
        <begin position="208"/>
        <end position="231"/>
    </location>
</feature>
<dbReference type="RefSeq" id="WP_084450217.1">
    <property type="nucleotide sequence ID" value="NZ_FWXN01000004.1"/>
</dbReference>
<protein>
    <submittedName>
        <fullName evidence="3">Uncharacterized protein</fullName>
    </submittedName>
</protein>
<dbReference type="OrthoDB" id="4858691at2"/>
<feature type="transmembrane region" description="Helical" evidence="2">
    <location>
        <begin position="61"/>
        <end position="78"/>
    </location>
</feature>
<dbReference type="EMBL" id="FWXN01000004">
    <property type="protein sequence ID" value="SMC49485.1"/>
    <property type="molecule type" value="Genomic_DNA"/>
</dbReference>
<evidence type="ECO:0000313" key="4">
    <source>
        <dbReference type="Proteomes" id="UP000192634"/>
    </source>
</evidence>
<evidence type="ECO:0000256" key="2">
    <source>
        <dbReference type="SAM" id="Phobius"/>
    </source>
</evidence>
<proteinExistence type="predicted"/>
<keyword evidence="2" id="KW-0812">Transmembrane</keyword>
<keyword evidence="2" id="KW-0472">Membrane</keyword>
<gene>
    <name evidence="3" type="ORF">SAMN06296429_10479</name>
</gene>
<keyword evidence="2" id="KW-1133">Transmembrane helix</keyword>
<name>A0A1W1ZLR2_9MICO</name>
<feature type="transmembrane region" description="Helical" evidence="2">
    <location>
        <begin position="18"/>
        <end position="41"/>
    </location>
</feature>